<evidence type="ECO:0000313" key="2">
    <source>
        <dbReference type="Proteomes" id="UP000634136"/>
    </source>
</evidence>
<dbReference type="EMBL" id="JAAIUW010000005">
    <property type="protein sequence ID" value="KAF7833103.1"/>
    <property type="molecule type" value="Genomic_DNA"/>
</dbReference>
<gene>
    <name evidence="1" type="ORF">G2W53_015436</name>
</gene>
<evidence type="ECO:0000313" key="1">
    <source>
        <dbReference type="EMBL" id="KAF7833103.1"/>
    </source>
</evidence>
<keyword evidence="2" id="KW-1185">Reference proteome</keyword>
<dbReference type="AlphaFoldDB" id="A0A834WVH1"/>
<dbReference type="Proteomes" id="UP000634136">
    <property type="component" value="Unassembled WGS sequence"/>
</dbReference>
<reference evidence="1" key="1">
    <citation type="submission" date="2020-09" db="EMBL/GenBank/DDBJ databases">
        <title>Genome-Enabled Discovery of Anthraquinone Biosynthesis in Senna tora.</title>
        <authorList>
            <person name="Kang S.-H."/>
            <person name="Pandey R.P."/>
            <person name="Lee C.-M."/>
            <person name="Sim J.-S."/>
            <person name="Jeong J.-T."/>
            <person name="Choi B.-S."/>
            <person name="Jung M."/>
            <person name="Ginzburg D."/>
            <person name="Zhao K."/>
            <person name="Won S.Y."/>
            <person name="Oh T.-J."/>
            <person name="Yu Y."/>
            <person name="Kim N.-H."/>
            <person name="Lee O.R."/>
            <person name="Lee T.-H."/>
            <person name="Bashyal P."/>
            <person name="Kim T.-S."/>
            <person name="Lee W.-H."/>
            <person name="Kawkins C."/>
            <person name="Kim C.-K."/>
            <person name="Kim J.S."/>
            <person name="Ahn B.O."/>
            <person name="Rhee S.Y."/>
            <person name="Sohng J.K."/>
        </authorList>
    </citation>
    <scope>NUCLEOTIDE SEQUENCE</scope>
    <source>
        <tissue evidence="1">Leaf</tissue>
    </source>
</reference>
<comment type="caution">
    <text evidence="1">The sequence shown here is derived from an EMBL/GenBank/DDBJ whole genome shotgun (WGS) entry which is preliminary data.</text>
</comment>
<accession>A0A834WVH1</accession>
<protein>
    <submittedName>
        <fullName evidence="1">Uncharacterized protein</fullName>
    </submittedName>
</protein>
<organism evidence="1 2">
    <name type="scientific">Senna tora</name>
    <dbReference type="NCBI Taxonomy" id="362788"/>
    <lineage>
        <taxon>Eukaryota</taxon>
        <taxon>Viridiplantae</taxon>
        <taxon>Streptophyta</taxon>
        <taxon>Embryophyta</taxon>
        <taxon>Tracheophyta</taxon>
        <taxon>Spermatophyta</taxon>
        <taxon>Magnoliopsida</taxon>
        <taxon>eudicotyledons</taxon>
        <taxon>Gunneridae</taxon>
        <taxon>Pentapetalae</taxon>
        <taxon>rosids</taxon>
        <taxon>fabids</taxon>
        <taxon>Fabales</taxon>
        <taxon>Fabaceae</taxon>
        <taxon>Caesalpinioideae</taxon>
        <taxon>Cassia clade</taxon>
        <taxon>Senna</taxon>
    </lineage>
</organism>
<name>A0A834WVH1_9FABA</name>
<sequence>MVFIRKPVTWELKWKPRTGKEIYLVKMIE</sequence>
<proteinExistence type="predicted"/>